<keyword evidence="3" id="KW-1185">Reference proteome</keyword>
<feature type="transmembrane region" description="Helical" evidence="1">
    <location>
        <begin position="10"/>
        <end position="27"/>
    </location>
</feature>
<accession>A0A8J8MCH1</accession>
<organism evidence="2 3">
    <name type="scientific">Vallitalea guaymasensis</name>
    <dbReference type="NCBI Taxonomy" id="1185412"/>
    <lineage>
        <taxon>Bacteria</taxon>
        <taxon>Bacillati</taxon>
        <taxon>Bacillota</taxon>
        <taxon>Clostridia</taxon>
        <taxon>Lachnospirales</taxon>
        <taxon>Vallitaleaceae</taxon>
        <taxon>Vallitalea</taxon>
    </lineage>
</organism>
<gene>
    <name evidence="2" type="ORF">HYG85_16505</name>
</gene>
<dbReference type="RefSeq" id="WP_212690587.1">
    <property type="nucleotide sequence ID" value="NZ_CP058561.1"/>
</dbReference>
<evidence type="ECO:0000313" key="2">
    <source>
        <dbReference type="EMBL" id="QUH30421.1"/>
    </source>
</evidence>
<name>A0A8J8MCH1_9FIRM</name>
<keyword evidence="1" id="KW-1133">Transmembrane helix</keyword>
<dbReference type="Proteomes" id="UP000677305">
    <property type="component" value="Chromosome"/>
</dbReference>
<evidence type="ECO:0000313" key="3">
    <source>
        <dbReference type="Proteomes" id="UP000677305"/>
    </source>
</evidence>
<dbReference type="AlphaFoldDB" id="A0A8J8MCH1"/>
<sequence>MKESNIKSKFTFLILLFILIIGIYLLYSNQLASNNKGKILYAECYNEYMDKYNKLTEGIDETNAYEKVPLLYNDDNKKLIEEMGDKLNEYDDKLVRYEDYYIAFFDFTQLYENLKNDFYQLEKWNELSYMEQIKITTSFILSNF</sequence>
<proteinExistence type="predicted"/>
<evidence type="ECO:0000256" key="1">
    <source>
        <dbReference type="SAM" id="Phobius"/>
    </source>
</evidence>
<keyword evidence="1" id="KW-0812">Transmembrane</keyword>
<keyword evidence="1" id="KW-0472">Membrane</keyword>
<reference evidence="2 3" key="1">
    <citation type="submission" date="2020-07" db="EMBL/GenBank/DDBJ databases">
        <title>Vallitalea guaymasensis genome.</title>
        <authorList>
            <person name="Postec A."/>
        </authorList>
    </citation>
    <scope>NUCLEOTIDE SEQUENCE [LARGE SCALE GENOMIC DNA]</scope>
    <source>
        <strain evidence="2 3">Ra1766G1</strain>
    </source>
</reference>
<dbReference type="EMBL" id="CP058561">
    <property type="protein sequence ID" value="QUH30421.1"/>
    <property type="molecule type" value="Genomic_DNA"/>
</dbReference>
<dbReference type="KEGG" id="vgu:HYG85_16505"/>
<protein>
    <submittedName>
        <fullName evidence="2">Uncharacterized protein</fullName>
    </submittedName>
</protein>